<protein>
    <recommendedName>
        <fullName evidence="6">Methylamine utilisation protein MauE domain-containing protein</fullName>
    </recommendedName>
</protein>
<evidence type="ECO:0000313" key="8">
    <source>
        <dbReference type="Proteomes" id="UP000297998"/>
    </source>
</evidence>
<gene>
    <name evidence="7" type="ORF">E4J94_11485</name>
</gene>
<organism evidence="7 8">
    <name type="scientific">Empedobacter tilapiae</name>
    <dbReference type="NCBI Taxonomy" id="2491114"/>
    <lineage>
        <taxon>Bacteria</taxon>
        <taxon>Pseudomonadati</taxon>
        <taxon>Bacteroidota</taxon>
        <taxon>Flavobacteriia</taxon>
        <taxon>Flavobacteriales</taxon>
        <taxon>Weeksellaceae</taxon>
        <taxon>Empedobacter</taxon>
    </lineage>
</organism>
<dbReference type="GO" id="GO:0030416">
    <property type="term" value="P:methylamine metabolic process"/>
    <property type="evidence" value="ECO:0007669"/>
    <property type="project" value="InterPro"/>
</dbReference>
<dbReference type="EMBL" id="SRPE01000007">
    <property type="protein sequence ID" value="TGN26444.1"/>
    <property type="molecule type" value="Genomic_DNA"/>
</dbReference>
<proteinExistence type="predicted"/>
<sequence length="483" mass="56145">MKKIIPIIQTLICYLFIVLFVYAAVSKLIDFETFQTQLGQSPVISAYASIVSYGILIIELLISILLGIKKYQKLGLYCALFLMNVFTIYIIIILKFAPFTPCSCGGILEDMGWNEHLIFNLLFILLAILGIILMNSNYRLTASKIGLIFLVGILFMIGLFQKSQFEKSYNNSFIREFLPHHSNQLSKLNLKQEGFTISGFDSCYVYLSHPSAPLYLLQYDYHTNKIDTLHLEIKKKELPYKRLITQVDYPTYVIGDGSIGILQIGQLNAKPTLLTYYQNIYYNSYALGNNHHIGFVAAEPQTRSNILGVIYPSEKGETIKLNKTSLKNQINGTFDTDGLLIWNKENNHFLYSYYYRNEVIVLDTMMNELYHLNSIDTITKAQIDMAYYAKTDQYKIGPRTIRVHEYSATYGDKLYIYSRRFGKYEEEISGTSIIDVYDYPNKSYLYSFYLYHLPQEKLRNFRVFKNYIFAVVDKELYFYELIK</sequence>
<name>A0A4Z1BCV0_9FLAO</name>
<keyword evidence="3 5" id="KW-1133">Transmembrane helix</keyword>
<feature type="transmembrane region" description="Helical" evidence="5">
    <location>
        <begin position="117"/>
        <end position="134"/>
    </location>
</feature>
<accession>A0A4Z1BCV0</accession>
<evidence type="ECO:0000256" key="1">
    <source>
        <dbReference type="ARBA" id="ARBA00004141"/>
    </source>
</evidence>
<keyword evidence="8" id="KW-1185">Reference proteome</keyword>
<comment type="subcellular location">
    <subcellularLocation>
        <location evidence="1">Membrane</location>
        <topology evidence="1">Multi-pass membrane protein</topology>
    </subcellularLocation>
</comment>
<dbReference type="RefSeq" id="WP_135835947.1">
    <property type="nucleotide sequence ID" value="NZ_SRPE01000007.1"/>
</dbReference>
<feature type="transmembrane region" description="Helical" evidence="5">
    <location>
        <begin position="141"/>
        <end position="160"/>
    </location>
</feature>
<dbReference type="InterPro" id="IPR009908">
    <property type="entry name" value="Methylamine_util_MauE"/>
</dbReference>
<evidence type="ECO:0000259" key="6">
    <source>
        <dbReference type="Pfam" id="PF07291"/>
    </source>
</evidence>
<keyword evidence="2 5" id="KW-0812">Transmembrane</keyword>
<evidence type="ECO:0000313" key="7">
    <source>
        <dbReference type="EMBL" id="TGN26444.1"/>
    </source>
</evidence>
<feature type="domain" description="Methylamine utilisation protein MauE" evidence="6">
    <location>
        <begin position="7"/>
        <end position="132"/>
    </location>
</feature>
<evidence type="ECO:0000256" key="4">
    <source>
        <dbReference type="ARBA" id="ARBA00023136"/>
    </source>
</evidence>
<evidence type="ECO:0000256" key="5">
    <source>
        <dbReference type="SAM" id="Phobius"/>
    </source>
</evidence>
<dbReference type="GO" id="GO:0016020">
    <property type="term" value="C:membrane"/>
    <property type="evidence" value="ECO:0007669"/>
    <property type="project" value="UniProtKB-SubCell"/>
</dbReference>
<evidence type="ECO:0000256" key="2">
    <source>
        <dbReference type="ARBA" id="ARBA00022692"/>
    </source>
</evidence>
<dbReference type="Proteomes" id="UP000297998">
    <property type="component" value="Unassembled WGS sequence"/>
</dbReference>
<dbReference type="AlphaFoldDB" id="A0A4Z1BCV0"/>
<evidence type="ECO:0000256" key="3">
    <source>
        <dbReference type="ARBA" id="ARBA00022989"/>
    </source>
</evidence>
<feature type="transmembrane region" description="Helical" evidence="5">
    <location>
        <begin position="74"/>
        <end position="97"/>
    </location>
</feature>
<reference evidence="7 8" key="1">
    <citation type="submission" date="2019-03" db="EMBL/GenBank/DDBJ databases">
        <title>Empedobacter tilapiae sp. nov., isolated from an intestine of Nile tilapia Oreochromis niloticus.</title>
        <authorList>
            <person name="Kim Y.-O."/>
            <person name="Yoon J.-H."/>
        </authorList>
    </citation>
    <scope>NUCLEOTIDE SEQUENCE [LARGE SCALE GENOMIC DNA]</scope>
    <source>
        <strain evidence="7 8">MRS2</strain>
    </source>
</reference>
<dbReference type="OrthoDB" id="673785at2"/>
<feature type="transmembrane region" description="Helical" evidence="5">
    <location>
        <begin position="45"/>
        <end position="67"/>
    </location>
</feature>
<feature type="transmembrane region" description="Helical" evidence="5">
    <location>
        <begin position="7"/>
        <end position="25"/>
    </location>
</feature>
<comment type="caution">
    <text evidence="7">The sequence shown here is derived from an EMBL/GenBank/DDBJ whole genome shotgun (WGS) entry which is preliminary data.</text>
</comment>
<keyword evidence="4 5" id="KW-0472">Membrane</keyword>
<dbReference type="Pfam" id="PF07291">
    <property type="entry name" value="MauE"/>
    <property type="match status" value="1"/>
</dbReference>